<protein>
    <recommendedName>
        <fullName evidence="4">Transmembrane protein</fullName>
    </recommendedName>
</protein>
<keyword evidence="3" id="KW-1185">Reference proteome</keyword>
<reference evidence="2 3" key="1">
    <citation type="journal article" date="2020" name="Mol. Biol. Evol.">
        <title>Distinct Expression and Methylation Patterns for Genes with Different Fates following a Single Whole-Genome Duplication in Flowering Plants.</title>
        <authorList>
            <person name="Shi T."/>
            <person name="Rahmani R.S."/>
            <person name="Gugger P.F."/>
            <person name="Wang M."/>
            <person name="Li H."/>
            <person name="Zhang Y."/>
            <person name="Li Z."/>
            <person name="Wang Q."/>
            <person name="Van de Peer Y."/>
            <person name="Marchal K."/>
            <person name="Chen J."/>
        </authorList>
    </citation>
    <scope>NUCLEOTIDE SEQUENCE [LARGE SCALE GENOMIC DNA]</scope>
    <source>
        <tissue evidence="2">Leaf</tissue>
    </source>
</reference>
<organism evidence="2 3">
    <name type="scientific">Nelumbo nucifera</name>
    <name type="common">Sacred lotus</name>
    <dbReference type="NCBI Taxonomy" id="4432"/>
    <lineage>
        <taxon>Eukaryota</taxon>
        <taxon>Viridiplantae</taxon>
        <taxon>Streptophyta</taxon>
        <taxon>Embryophyta</taxon>
        <taxon>Tracheophyta</taxon>
        <taxon>Spermatophyta</taxon>
        <taxon>Magnoliopsida</taxon>
        <taxon>Proteales</taxon>
        <taxon>Nelumbonaceae</taxon>
        <taxon>Nelumbo</taxon>
    </lineage>
</organism>
<name>A0A822YJA6_NELNU</name>
<keyword evidence="1" id="KW-1133">Transmembrane helix</keyword>
<evidence type="ECO:0008006" key="4">
    <source>
        <dbReference type="Google" id="ProtNLM"/>
    </source>
</evidence>
<keyword evidence="1" id="KW-0472">Membrane</keyword>
<feature type="transmembrane region" description="Helical" evidence="1">
    <location>
        <begin position="39"/>
        <end position="58"/>
    </location>
</feature>
<keyword evidence="1" id="KW-0812">Transmembrane</keyword>
<feature type="transmembrane region" description="Helical" evidence="1">
    <location>
        <begin position="64"/>
        <end position="82"/>
    </location>
</feature>
<gene>
    <name evidence="2" type="ORF">HUJ06_011511</name>
</gene>
<evidence type="ECO:0000313" key="3">
    <source>
        <dbReference type="Proteomes" id="UP000607653"/>
    </source>
</evidence>
<sequence>MWRSEQPEVPNIRFSSGVVTGISHGKASVRSLERKQCKCLFKFSLFLVLFLFDFVSWVCTDRSGKWWVLIVFVVFELGFVGFRGFAGFQYLDRFLFPLLLLKSRLFCLSEGLLCLLLELGLS</sequence>
<dbReference type="EMBL" id="DUZY01000003">
    <property type="protein sequence ID" value="DAD32660.1"/>
    <property type="molecule type" value="Genomic_DNA"/>
</dbReference>
<proteinExistence type="predicted"/>
<comment type="caution">
    <text evidence="2">The sequence shown here is derived from an EMBL/GenBank/DDBJ whole genome shotgun (WGS) entry which is preliminary data.</text>
</comment>
<evidence type="ECO:0000256" key="1">
    <source>
        <dbReference type="SAM" id="Phobius"/>
    </source>
</evidence>
<dbReference type="AlphaFoldDB" id="A0A822YJA6"/>
<accession>A0A822YJA6</accession>
<dbReference type="Proteomes" id="UP000607653">
    <property type="component" value="Unassembled WGS sequence"/>
</dbReference>
<evidence type="ECO:0000313" key="2">
    <source>
        <dbReference type="EMBL" id="DAD32660.1"/>
    </source>
</evidence>